<dbReference type="GO" id="GO:0015627">
    <property type="term" value="C:type II protein secretion system complex"/>
    <property type="evidence" value="ECO:0007669"/>
    <property type="project" value="InterPro"/>
</dbReference>
<comment type="caution">
    <text evidence="1">The sequence shown here is derived from an EMBL/GenBank/DDBJ whole genome shotgun (WGS) entry which is preliminary data.</text>
</comment>
<dbReference type="InterPro" id="IPR007690">
    <property type="entry name" value="T2SS_GspM"/>
</dbReference>
<dbReference type="GO" id="GO:0015628">
    <property type="term" value="P:protein secretion by the type II secretion system"/>
    <property type="evidence" value="ECO:0007669"/>
    <property type="project" value="InterPro"/>
</dbReference>
<name>A0A9X3R3J3_ALCXX</name>
<evidence type="ECO:0000313" key="2">
    <source>
        <dbReference type="Proteomes" id="UP001141992"/>
    </source>
</evidence>
<dbReference type="Pfam" id="PF04612">
    <property type="entry name" value="T2SSM"/>
    <property type="match status" value="1"/>
</dbReference>
<protein>
    <submittedName>
        <fullName evidence="1">Type II secretion system protein GspM</fullName>
    </submittedName>
</protein>
<dbReference type="AlphaFoldDB" id="A0A9X3R3J3"/>
<reference evidence="1" key="1">
    <citation type="submission" date="2022-12" db="EMBL/GenBank/DDBJ databases">
        <authorList>
            <person name="Voronina O.L."/>
            <person name="Kunda M.S."/>
            <person name="Ryzhova N."/>
            <person name="Aksenova E.I."/>
        </authorList>
    </citation>
    <scope>NUCLEOTIDE SEQUENCE</scope>
    <source>
        <strain evidence="1">SCCH136:Ach223948</strain>
    </source>
</reference>
<organism evidence="1 2">
    <name type="scientific">Alcaligenes xylosoxydans xylosoxydans</name>
    <name type="common">Achromobacter xylosoxidans</name>
    <dbReference type="NCBI Taxonomy" id="85698"/>
    <lineage>
        <taxon>Bacteria</taxon>
        <taxon>Pseudomonadati</taxon>
        <taxon>Pseudomonadota</taxon>
        <taxon>Betaproteobacteria</taxon>
        <taxon>Burkholderiales</taxon>
        <taxon>Alcaligenaceae</taxon>
        <taxon>Achromobacter</taxon>
    </lineage>
</organism>
<proteinExistence type="predicted"/>
<dbReference type="RefSeq" id="WP_054439776.1">
    <property type="nucleotide sequence ID" value="NZ_CYTI01000012.1"/>
</dbReference>
<gene>
    <name evidence="1" type="primary">gspM</name>
    <name evidence="1" type="ORF">O9570_06515</name>
</gene>
<dbReference type="Proteomes" id="UP001141992">
    <property type="component" value="Unassembled WGS sequence"/>
</dbReference>
<dbReference type="EMBL" id="JAPZVI010000003">
    <property type="protein sequence ID" value="MCZ8401089.1"/>
    <property type="molecule type" value="Genomic_DNA"/>
</dbReference>
<accession>A0A9X3R3J3</accession>
<sequence length="198" mass="21148">MTLAPPPTPLGLPALWRGRWRARRQAWQTRGVAAWTRLSHSEKRLLALCACVVGAALCWLAVIEPSLARIERSRQALRQLEAGARELDAVLRQAGPPPTARQAAVSAETLGRWLDAAGLAGRYEVSADAAGAWRIRFDHAPAAPLAVWLLAGPAPLPLALTRVELQRQDEAEPAEPGVAPGEGLAGVVLLGPISPNER</sequence>
<evidence type="ECO:0000313" key="1">
    <source>
        <dbReference type="EMBL" id="MCZ8401089.1"/>
    </source>
</evidence>